<dbReference type="AlphaFoldDB" id="A0A8I1JJF8"/>
<dbReference type="Proteomes" id="UP000637061">
    <property type="component" value="Unassembled WGS sequence"/>
</dbReference>
<proteinExistence type="predicted"/>
<accession>A0A8I1JJF8</accession>
<dbReference type="Pfam" id="PF12952">
    <property type="entry name" value="DUF3841"/>
    <property type="match status" value="1"/>
</dbReference>
<dbReference type="EMBL" id="JAEHTE010000001">
    <property type="protein sequence ID" value="MBI6882340.1"/>
    <property type="molecule type" value="Genomic_DNA"/>
</dbReference>
<evidence type="ECO:0000313" key="2">
    <source>
        <dbReference type="Proteomes" id="UP000637061"/>
    </source>
</evidence>
<gene>
    <name evidence="1" type="ORF">JEU22_00145</name>
</gene>
<protein>
    <submittedName>
        <fullName evidence="1">DUF3841 domain-containing protein</fullName>
    </submittedName>
</protein>
<name>A0A8I1JJF8_PSEPU</name>
<evidence type="ECO:0000313" key="1">
    <source>
        <dbReference type="EMBL" id="MBI6882340.1"/>
    </source>
</evidence>
<comment type="caution">
    <text evidence="1">The sequence shown here is derived from an EMBL/GenBank/DDBJ whole genome shotgun (WGS) entry which is preliminary data.</text>
</comment>
<organism evidence="1 2">
    <name type="scientific">Pseudomonas putida</name>
    <name type="common">Arthrobacter siderocapsulatus</name>
    <dbReference type="NCBI Taxonomy" id="303"/>
    <lineage>
        <taxon>Bacteria</taxon>
        <taxon>Pseudomonadati</taxon>
        <taxon>Pseudomonadota</taxon>
        <taxon>Gammaproteobacteria</taxon>
        <taxon>Pseudomonadales</taxon>
        <taxon>Pseudomonadaceae</taxon>
        <taxon>Pseudomonas</taxon>
    </lineage>
</organism>
<dbReference type="RefSeq" id="WP_198745966.1">
    <property type="nucleotide sequence ID" value="NZ_JAEHTE010000001.1"/>
</dbReference>
<dbReference type="InterPro" id="IPR024211">
    <property type="entry name" value="DUF3841"/>
</dbReference>
<sequence length="226" mass="26171">MLTNQSSLALTRQKWCDFFADDSGRVTAWTFVPEAILPQILSGEIQECTVDHSEEDPLFRMAYQWMMDCMDESGIAGRKPGQSPWWCWIRTDKDYTKPSNRHGGEGQVLLELSIPANELLMSDFGMWHVPLNYWINAEGEEEEAFEQEIKAAGYSIWADKPLPEPFHSRVQEKWKDVFELEKVNGFTDEFESKSIQGVYWNLRPDIIKGVVEPAVFVDDDDHQEEE</sequence>
<reference evidence="1" key="1">
    <citation type="submission" date="2020-12" db="EMBL/GenBank/DDBJ databases">
        <title>Enhanced detection system for hospital associated transmission using whole genome sequencing surveillance.</title>
        <authorList>
            <person name="Harrison L.H."/>
            <person name="Van Tyne D."/>
            <person name="Marsh J.W."/>
            <person name="Griffith M.P."/>
            <person name="Snyder D.J."/>
            <person name="Cooper V.S."/>
            <person name="Mustapha M."/>
        </authorList>
    </citation>
    <scope>NUCLEOTIDE SEQUENCE</scope>
    <source>
        <strain evidence="1">PSB00042</strain>
    </source>
</reference>